<evidence type="ECO:0000313" key="4">
    <source>
        <dbReference type="Proteomes" id="UP001319121"/>
    </source>
</evidence>
<organism evidence="3 4">
    <name type="scientific">Ferrigenium kumadai</name>
    <dbReference type="NCBI Taxonomy" id="1682490"/>
    <lineage>
        <taxon>Bacteria</taxon>
        <taxon>Pseudomonadati</taxon>
        <taxon>Pseudomonadota</taxon>
        <taxon>Betaproteobacteria</taxon>
        <taxon>Nitrosomonadales</taxon>
        <taxon>Gallionellaceae</taxon>
        <taxon>Ferrigenium</taxon>
    </lineage>
</organism>
<keyword evidence="4" id="KW-1185">Reference proteome</keyword>
<dbReference type="PANTHER" id="PTHR33393">
    <property type="entry name" value="POLYGLUTAMINE SYNTHESIS ACCESSORY PROTEIN RV0574C-RELATED"/>
    <property type="match status" value="1"/>
</dbReference>
<dbReference type="PANTHER" id="PTHR33393:SF11">
    <property type="entry name" value="POLYGLUTAMINE SYNTHESIS ACCESSORY PROTEIN RV0574C-RELATED"/>
    <property type="match status" value="1"/>
</dbReference>
<reference evidence="3 4" key="1">
    <citation type="submission" date="2019-03" db="EMBL/GenBank/DDBJ databases">
        <title>Complete genome sequence of Ferrigenium kumadai strain An22, a microaerophilic iron-oxidizing bacterium isolated from a paddy field soil.</title>
        <authorList>
            <person name="Watanabe T."/>
            <person name="Asakawa S."/>
        </authorList>
    </citation>
    <scope>NUCLEOTIDE SEQUENCE [LARGE SCALE GENOMIC DNA]</scope>
    <source>
        <strain evidence="3 4">An22</strain>
    </source>
</reference>
<evidence type="ECO:0000313" key="3">
    <source>
        <dbReference type="EMBL" id="BBI99081.1"/>
    </source>
</evidence>
<accession>A0AAN1W001</accession>
<dbReference type="InterPro" id="IPR029052">
    <property type="entry name" value="Metallo-depent_PP-like"/>
</dbReference>
<sequence length="329" mass="36457">MRTLALTGDVMLGRGVNEALKSMRPADPWGDVLPLLAQADLRIVNLECALTAHEQPWSRGWKMFNFRADPETVEVLKAARIDACSLANNHTLDFEEQGLLDTLQVLDAAGILHAGAGVNAQEAAQPALFETRESTPWRVAMLAFTDNEPGFAAQSDRPGTNFMEVATDDATLARIASGIAQAREQGADLVVFSNHWGANFIERPSPAFRNFARRVIELGADVYYGHSAHLCQGIELHQGKPILYDTGDFIDDYAVHPLMRNDRSCLFRLGFEERELRKIELFPVTLSVAQVALARGAELDDICQRMTALCRELSTPLVRQGDRLAWEKN</sequence>
<dbReference type="EMBL" id="AP019536">
    <property type="protein sequence ID" value="BBI99081.1"/>
    <property type="molecule type" value="Genomic_DNA"/>
</dbReference>
<dbReference type="Gene3D" id="3.60.21.10">
    <property type="match status" value="1"/>
</dbReference>
<dbReference type="Proteomes" id="UP001319121">
    <property type="component" value="Chromosome"/>
</dbReference>
<protein>
    <submittedName>
        <fullName evidence="3">Capsule biosynthesis protein</fullName>
    </submittedName>
</protein>
<comment type="similarity">
    <text evidence="1">Belongs to the CapA family.</text>
</comment>
<dbReference type="InterPro" id="IPR019079">
    <property type="entry name" value="Capsule_synth_CapA"/>
</dbReference>
<dbReference type="Pfam" id="PF09587">
    <property type="entry name" value="PGA_cap"/>
    <property type="match status" value="1"/>
</dbReference>
<dbReference type="SUPFAM" id="SSF56300">
    <property type="entry name" value="Metallo-dependent phosphatases"/>
    <property type="match status" value="1"/>
</dbReference>
<evidence type="ECO:0000259" key="2">
    <source>
        <dbReference type="SMART" id="SM00854"/>
    </source>
</evidence>
<proteinExistence type="inferred from homology"/>
<dbReference type="SMART" id="SM00854">
    <property type="entry name" value="PGA_cap"/>
    <property type="match status" value="1"/>
</dbReference>
<dbReference type="AlphaFoldDB" id="A0AAN1W001"/>
<evidence type="ECO:0000256" key="1">
    <source>
        <dbReference type="ARBA" id="ARBA00005662"/>
    </source>
</evidence>
<dbReference type="CDD" id="cd07381">
    <property type="entry name" value="MPP_CapA"/>
    <property type="match status" value="1"/>
</dbReference>
<gene>
    <name evidence="3" type="ORF">FGKAn22_07740</name>
</gene>
<dbReference type="RefSeq" id="WP_212786679.1">
    <property type="nucleotide sequence ID" value="NZ_AP019536.1"/>
</dbReference>
<dbReference type="InterPro" id="IPR052169">
    <property type="entry name" value="CW_Biosynth-Accessory"/>
</dbReference>
<name>A0AAN1W001_9PROT</name>
<feature type="domain" description="Capsule synthesis protein CapA" evidence="2">
    <location>
        <begin position="3"/>
        <end position="253"/>
    </location>
</feature>
<dbReference type="KEGG" id="fku:FGKAn22_07740"/>